<dbReference type="EMBL" id="JBHSUA010000009">
    <property type="protein sequence ID" value="MFC6396036.1"/>
    <property type="molecule type" value="Genomic_DNA"/>
</dbReference>
<accession>A0ABW1WYU0</accession>
<dbReference type="Gene3D" id="2.30.30.110">
    <property type="match status" value="1"/>
</dbReference>
<comment type="similarity">
    <text evidence="1">Belongs to the PemK/MazF family.</text>
</comment>
<evidence type="ECO:0000256" key="1">
    <source>
        <dbReference type="ARBA" id="ARBA00007521"/>
    </source>
</evidence>
<dbReference type="RefSeq" id="WP_343885346.1">
    <property type="nucleotide sequence ID" value="NZ_BAAAKI010000004.1"/>
</dbReference>
<dbReference type="SUPFAM" id="SSF50118">
    <property type="entry name" value="Cell growth inhibitor/plasmid maintenance toxic component"/>
    <property type="match status" value="1"/>
</dbReference>
<protein>
    <submittedName>
        <fullName evidence="3">Type II toxin-antitoxin system PemK/MazF family toxin</fullName>
    </submittedName>
</protein>
<dbReference type="InterPro" id="IPR011067">
    <property type="entry name" value="Plasmid_toxin/cell-grow_inhib"/>
</dbReference>
<proteinExistence type="inferred from homology"/>
<keyword evidence="4" id="KW-1185">Reference proteome</keyword>
<name>A0ABW1WYU0_9ACTN</name>
<dbReference type="Pfam" id="PF02452">
    <property type="entry name" value="PemK_toxin"/>
    <property type="match status" value="1"/>
</dbReference>
<evidence type="ECO:0000313" key="4">
    <source>
        <dbReference type="Proteomes" id="UP001596266"/>
    </source>
</evidence>
<dbReference type="Proteomes" id="UP001596266">
    <property type="component" value="Unassembled WGS sequence"/>
</dbReference>
<keyword evidence="2" id="KW-1277">Toxin-antitoxin system</keyword>
<organism evidence="3 4">
    <name type="scientific">Luteococcus sanguinis</name>
    <dbReference type="NCBI Taxonomy" id="174038"/>
    <lineage>
        <taxon>Bacteria</taxon>
        <taxon>Bacillati</taxon>
        <taxon>Actinomycetota</taxon>
        <taxon>Actinomycetes</taxon>
        <taxon>Propionibacteriales</taxon>
        <taxon>Propionibacteriaceae</taxon>
        <taxon>Luteococcus</taxon>
    </lineage>
</organism>
<sequence>MRGGDPIHSSVELATGEVWWASPDATVGREQSGRRPVLVVASQRYLDQVDTLALVVPLTTRDRGWSNHVLVTAEPALPEACFAMTEQLRAISRERLVSRLGRAFEPCMEAVQKWLVEYLVEDPDLLR</sequence>
<dbReference type="InterPro" id="IPR003477">
    <property type="entry name" value="PemK-like"/>
</dbReference>
<dbReference type="PANTHER" id="PTHR33988:SF1">
    <property type="entry name" value="ENDORIBONUCLEASE MAZF7-RELATED"/>
    <property type="match status" value="1"/>
</dbReference>
<comment type="caution">
    <text evidence="3">The sequence shown here is derived from an EMBL/GenBank/DDBJ whole genome shotgun (WGS) entry which is preliminary data.</text>
</comment>
<reference evidence="4" key="1">
    <citation type="journal article" date="2019" name="Int. J. Syst. Evol. Microbiol.">
        <title>The Global Catalogue of Microorganisms (GCM) 10K type strain sequencing project: providing services to taxonomists for standard genome sequencing and annotation.</title>
        <authorList>
            <consortium name="The Broad Institute Genomics Platform"/>
            <consortium name="The Broad Institute Genome Sequencing Center for Infectious Disease"/>
            <person name="Wu L."/>
            <person name="Ma J."/>
        </authorList>
    </citation>
    <scope>NUCLEOTIDE SEQUENCE [LARGE SCALE GENOMIC DNA]</scope>
    <source>
        <strain evidence="4">CGMCC 1.15277</strain>
    </source>
</reference>
<evidence type="ECO:0000313" key="3">
    <source>
        <dbReference type="EMBL" id="MFC6396036.1"/>
    </source>
</evidence>
<evidence type="ECO:0000256" key="2">
    <source>
        <dbReference type="ARBA" id="ARBA00022649"/>
    </source>
</evidence>
<gene>
    <name evidence="3" type="ORF">ACFP57_03390</name>
</gene>
<dbReference type="PANTHER" id="PTHR33988">
    <property type="entry name" value="ENDORIBONUCLEASE MAZF-RELATED"/>
    <property type="match status" value="1"/>
</dbReference>